<dbReference type="Proteomes" id="UP001626550">
    <property type="component" value="Unassembled WGS sequence"/>
</dbReference>
<dbReference type="SUPFAM" id="SSF117281">
    <property type="entry name" value="Kelch motif"/>
    <property type="match status" value="1"/>
</dbReference>
<dbReference type="EMBL" id="JBJKFK010004599">
    <property type="protein sequence ID" value="KAL3308862.1"/>
    <property type="molecule type" value="Genomic_DNA"/>
</dbReference>
<evidence type="ECO:0000256" key="2">
    <source>
        <dbReference type="ARBA" id="ARBA00022737"/>
    </source>
</evidence>
<keyword evidence="1" id="KW-0880">Kelch repeat</keyword>
<comment type="caution">
    <text evidence="3">The sequence shown here is derived from an EMBL/GenBank/DDBJ whole genome shotgun (WGS) entry which is preliminary data.</text>
</comment>
<name>A0ABD2PQ89_9PLAT</name>
<keyword evidence="4" id="KW-1185">Reference proteome</keyword>
<organism evidence="3 4">
    <name type="scientific">Cichlidogyrus casuarinus</name>
    <dbReference type="NCBI Taxonomy" id="1844966"/>
    <lineage>
        <taxon>Eukaryota</taxon>
        <taxon>Metazoa</taxon>
        <taxon>Spiralia</taxon>
        <taxon>Lophotrochozoa</taxon>
        <taxon>Platyhelminthes</taxon>
        <taxon>Monogenea</taxon>
        <taxon>Monopisthocotylea</taxon>
        <taxon>Dactylogyridea</taxon>
        <taxon>Ancyrocephalidae</taxon>
        <taxon>Cichlidogyrus</taxon>
    </lineage>
</organism>
<proteinExistence type="predicted"/>
<dbReference type="Gene3D" id="2.120.10.80">
    <property type="entry name" value="Kelch-type beta propeller"/>
    <property type="match status" value="1"/>
</dbReference>
<evidence type="ECO:0008006" key="5">
    <source>
        <dbReference type="Google" id="ProtNLM"/>
    </source>
</evidence>
<dbReference type="Pfam" id="PF01344">
    <property type="entry name" value="Kelch_1"/>
    <property type="match status" value="2"/>
</dbReference>
<dbReference type="PANTHER" id="PTHR46344">
    <property type="entry name" value="OS02G0202900 PROTEIN"/>
    <property type="match status" value="1"/>
</dbReference>
<gene>
    <name evidence="3" type="ORF">Ciccas_012600</name>
</gene>
<evidence type="ECO:0000313" key="4">
    <source>
        <dbReference type="Proteomes" id="UP001626550"/>
    </source>
</evidence>
<evidence type="ECO:0000313" key="3">
    <source>
        <dbReference type="EMBL" id="KAL3308862.1"/>
    </source>
</evidence>
<dbReference type="PANTHER" id="PTHR46344:SF27">
    <property type="entry name" value="KELCH REPEAT SUPERFAMILY PROTEIN"/>
    <property type="match status" value="1"/>
</dbReference>
<dbReference type="InterPro" id="IPR015915">
    <property type="entry name" value="Kelch-typ_b-propeller"/>
</dbReference>
<evidence type="ECO:0000256" key="1">
    <source>
        <dbReference type="ARBA" id="ARBA00022441"/>
    </source>
</evidence>
<dbReference type="SMART" id="SM00612">
    <property type="entry name" value="Kelch"/>
    <property type="match status" value="2"/>
</dbReference>
<dbReference type="InterPro" id="IPR006652">
    <property type="entry name" value="Kelch_1"/>
</dbReference>
<dbReference type="AlphaFoldDB" id="A0ABD2PQ89"/>
<reference evidence="3 4" key="1">
    <citation type="submission" date="2024-11" db="EMBL/GenBank/DDBJ databases">
        <title>Adaptive evolution of stress response genes in parasites aligns with host niche diversity.</title>
        <authorList>
            <person name="Hahn C."/>
            <person name="Resl P."/>
        </authorList>
    </citation>
    <scope>NUCLEOTIDE SEQUENCE [LARGE SCALE GENOMIC DNA]</scope>
    <source>
        <strain evidence="3">EGGRZ-B1_66</strain>
        <tissue evidence="3">Body</tissue>
    </source>
</reference>
<keyword evidence="2" id="KW-0677">Repeat</keyword>
<sequence>MYTAKARAAAVVYNCKIYFFGGIKAYETVIGEVDAYDVRFDRWQVLPNMAEPKYDCVAALLGNLIYVASGTDECQQHQKSVHVFDPNRLKWRHDLRIPSMNHFHADAPAMVYNGSLYIAGQGCDHRFVENYDPANPIWRVLQYQMIQTPNHARTHVLI</sequence>
<accession>A0ABD2PQ89</accession>
<protein>
    <recommendedName>
        <fullName evidence="5">Kelch repeat protein</fullName>
    </recommendedName>
</protein>